<dbReference type="AlphaFoldDB" id="A0A6I6MKF6"/>
<dbReference type="RefSeq" id="WP_158766044.1">
    <property type="nucleotide sequence ID" value="NZ_CP047045.1"/>
</dbReference>
<dbReference type="EMBL" id="CP047045">
    <property type="protein sequence ID" value="QGZ95159.1"/>
    <property type="molecule type" value="Genomic_DNA"/>
</dbReference>
<reference evidence="3" key="1">
    <citation type="submission" date="2019-12" db="EMBL/GenBank/DDBJ databases">
        <title>Complete genome of Terracaulis silvestris 0127_4.</title>
        <authorList>
            <person name="Vieira S."/>
            <person name="Riedel T."/>
            <person name="Sproer C."/>
            <person name="Pascual J."/>
            <person name="Boedeker C."/>
            <person name="Overmann J."/>
        </authorList>
    </citation>
    <scope>NUCLEOTIDE SEQUENCE [LARGE SCALE GENOMIC DNA]</scope>
    <source>
        <strain evidence="3">0127_4</strain>
    </source>
</reference>
<gene>
    <name evidence="2" type="ORF">DSM104635_02003</name>
</gene>
<keyword evidence="3" id="KW-1185">Reference proteome</keyword>
<feature type="chain" id="PRO_5026300298" description="Secreted protein" evidence="1">
    <location>
        <begin position="21"/>
        <end position="116"/>
    </location>
</feature>
<protein>
    <recommendedName>
        <fullName evidence="4">Secreted protein</fullName>
    </recommendedName>
</protein>
<accession>A0A6I6MKF6</accession>
<evidence type="ECO:0000256" key="1">
    <source>
        <dbReference type="SAM" id="SignalP"/>
    </source>
</evidence>
<evidence type="ECO:0000313" key="2">
    <source>
        <dbReference type="EMBL" id="QGZ95159.1"/>
    </source>
</evidence>
<dbReference type="KEGG" id="tsv:DSM104635_02003"/>
<name>A0A6I6MKF6_9CAUL</name>
<feature type="signal peptide" evidence="1">
    <location>
        <begin position="1"/>
        <end position="20"/>
    </location>
</feature>
<keyword evidence="1" id="KW-0732">Signal</keyword>
<proteinExistence type="predicted"/>
<evidence type="ECO:0000313" key="3">
    <source>
        <dbReference type="Proteomes" id="UP000431269"/>
    </source>
</evidence>
<evidence type="ECO:0008006" key="4">
    <source>
        <dbReference type="Google" id="ProtNLM"/>
    </source>
</evidence>
<sequence>MRVIVAAFLALTVLALPAQAQEAAVFRCEEDGVAFYYRVGPNEFRHWQDGGAPRWLPNNCDAYAECSWTAGVFTLYTEMLNLLQEFDTNVGIYRWGVRGEEPTVQHCTRSSDPPPT</sequence>
<organism evidence="2 3">
    <name type="scientific">Terricaulis silvestris</name>
    <dbReference type="NCBI Taxonomy" id="2686094"/>
    <lineage>
        <taxon>Bacteria</taxon>
        <taxon>Pseudomonadati</taxon>
        <taxon>Pseudomonadota</taxon>
        <taxon>Alphaproteobacteria</taxon>
        <taxon>Caulobacterales</taxon>
        <taxon>Caulobacteraceae</taxon>
        <taxon>Terricaulis</taxon>
    </lineage>
</organism>
<dbReference type="Proteomes" id="UP000431269">
    <property type="component" value="Chromosome"/>
</dbReference>